<evidence type="ECO:0000259" key="1">
    <source>
        <dbReference type="Pfam" id="PF08291"/>
    </source>
</evidence>
<evidence type="ECO:0000313" key="3">
    <source>
        <dbReference type="Proteomes" id="UP001500359"/>
    </source>
</evidence>
<dbReference type="InterPro" id="IPR013230">
    <property type="entry name" value="Peptidase_M15A_C"/>
</dbReference>
<dbReference type="Proteomes" id="UP001500359">
    <property type="component" value="Unassembled WGS sequence"/>
</dbReference>
<comment type="caution">
    <text evidence="2">The sequence shown here is derived from an EMBL/GenBank/DDBJ whole genome shotgun (WGS) entry which is preliminary data.</text>
</comment>
<dbReference type="Gene3D" id="3.30.1380.10">
    <property type="match status" value="1"/>
</dbReference>
<gene>
    <name evidence="2" type="ORF">GCM10009114_01110</name>
</gene>
<organism evidence="2 3">
    <name type="scientific">Aliiglaciecola litoralis</name>
    <dbReference type="NCBI Taxonomy" id="582857"/>
    <lineage>
        <taxon>Bacteria</taxon>
        <taxon>Pseudomonadati</taxon>
        <taxon>Pseudomonadota</taxon>
        <taxon>Gammaproteobacteria</taxon>
        <taxon>Alteromonadales</taxon>
        <taxon>Alteromonadaceae</taxon>
        <taxon>Aliiglaciecola</taxon>
    </lineage>
</organism>
<dbReference type="RefSeq" id="WP_343855614.1">
    <property type="nucleotide sequence ID" value="NZ_BAAAFD010000001.1"/>
</dbReference>
<sequence length="354" mass="40119">MGINIMSCEFEFKVPYVKQLLRYSALTSWLFTAACGLNVTSLVAQQTEPAHPAVVIDNPNALPEASYSLKINDIVVPYSIFSVFVMPGESVEFEILFSQSKVGYQFNDTRKNSKSLFTNRWKWTASEQPGHYPLVIEAADNSSEKVIINAFVKVPAEQVEGGSLNYFQIGHYPTQDEIKNKDLYIVPDGFIEVSEKNKNVKVSPNFTLKEFVSKQRSNYPKYLYLQNKLLLKLEVIRQEMILKGVEIDKMVVMSGYRTPQYNKAIGNVKFSRHVFGDAADIFIDNDGDYRMDDINKDGRKDKKDAEYMASIIESVSKREAYRGLIGGLGVYGPKSHRGGFVHVDTRGIKARWSQ</sequence>
<evidence type="ECO:0000313" key="2">
    <source>
        <dbReference type="EMBL" id="GAA0852095.1"/>
    </source>
</evidence>
<keyword evidence="3" id="KW-1185">Reference proteome</keyword>
<feature type="domain" description="Peptidase M15A C-terminal" evidence="1">
    <location>
        <begin position="248"/>
        <end position="292"/>
    </location>
</feature>
<name>A0ABN1LBW4_9ALTE</name>
<dbReference type="SUPFAM" id="SSF55166">
    <property type="entry name" value="Hedgehog/DD-peptidase"/>
    <property type="match status" value="1"/>
</dbReference>
<dbReference type="EMBL" id="BAAAFD010000001">
    <property type="protein sequence ID" value="GAA0852095.1"/>
    <property type="molecule type" value="Genomic_DNA"/>
</dbReference>
<dbReference type="InterPro" id="IPR009045">
    <property type="entry name" value="Zn_M74/Hedgehog-like"/>
</dbReference>
<accession>A0ABN1LBW4</accession>
<reference evidence="2 3" key="1">
    <citation type="journal article" date="2019" name="Int. J. Syst. Evol. Microbiol.">
        <title>The Global Catalogue of Microorganisms (GCM) 10K type strain sequencing project: providing services to taxonomists for standard genome sequencing and annotation.</title>
        <authorList>
            <consortium name="The Broad Institute Genomics Platform"/>
            <consortium name="The Broad Institute Genome Sequencing Center for Infectious Disease"/>
            <person name="Wu L."/>
            <person name="Ma J."/>
        </authorList>
    </citation>
    <scope>NUCLEOTIDE SEQUENCE [LARGE SCALE GENOMIC DNA]</scope>
    <source>
        <strain evidence="2 3">JCM 15896</strain>
    </source>
</reference>
<proteinExistence type="predicted"/>
<protein>
    <recommendedName>
        <fullName evidence="1">Peptidase M15A C-terminal domain-containing protein</fullName>
    </recommendedName>
</protein>
<dbReference type="Pfam" id="PF08291">
    <property type="entry name" value="Peptidase_M15_3"/>
    <property type="match status" value="1"/>
</dbReference>